<keyword evidence="1" id="KW-1185">Reference proteome</keyword>
<dbReference type="GO" id="GO:0003676">
    <property type="term" value="F:nucleic acid binding"/>
    <property type="evidence" value="ECO:0007669"/>
    <property type="project" value="InterPro"/>
</dbReference>
<gene>
    <name evidence="2" type="primary">LOC111280251</name>
</gene>
<accession>A0A6P5X4A7</accession>
<dbReference type="Gene3D" id="3.30.420.10">
    <property type="entry name" value="Ribonuclease H-like superfamily/Ribonuclease H"/>
    <property type="match status" value="1"/>
</dbReference>
<dbReference type="AlphaFoldDB" id="A0A6P5X4A7"/>
<dbReference type="InterPro" id="IPR012337">
    <property type="entry name" value="RNaseH-like_sf"/>
</dbReference>
<dbReference type="OrthoDB" id="1730907at2759"/>
<dbReference type="PANTHER" id="PTHR48475">
    <property type="entry name" value="RIBONUCLEASE H"/>
    <property type="match status" value="1"/>
</dbReference>
<dbReference type="Proteomes" id="UP000515121">
    <property type="component" value="Unplaced"/>
</dbReference>
<evidence type="ECO:0000313" key="1">
    <source>
        <dbReference type="Proteomes" id="UP000515121"/>
    </source>
</evidence>
<evidence type="ECO:0000313" key="2">
    <source>
        <dbReference type="RefSeq" id="XP_022723194.1"/>
    </source>
</evidence>
<dbReference type="GeneID" id="111280251"/>
<dbReference type="SUPFAM" id="SSF53098">
    <property type="entry name" value="Ribonuclease H-like"/>
    <property type="match status" value="1"/>
</dbReference>
<reference evidence="2" key="1">
    <citation type="submission" date="2025-08" db="UniProtKB">
        <authorList>
            <consortium name="RefSeq"/>
        </authorList>
    </citation>
    <scope>IDENTIFICATION</scope>
    <source>
        <tissue evidence="2">Fruit stalk</tissue>
    </source>
</reference>
<proteinExistence type="predicted"/>
<sequence length="171" mass="19871">MPSVPRRPLILYLMVHEKSMGCVLGQHDETGRKEQAIITWAKDPIKYIFEKPSLSGRIARWQVLLYEYDIVYVSQKVIKRRAITKFLTKHAPKDYVPMTFDFPMKTYCLYFLISLEGDYYPITAKLNSDCTNNVTKYEACLLGLQVAFERKAHALKVYGDSALVIYQFRGE</sequence>
<dbReference type="PANTHER" id="PTHR48475:SF1">
    <property type="entry name" value="RNASE H TYPE-1 DOMAIN-CONTAINING PROTEIN"/>
    <property type="match status" value="1"/>
</dbReference>
<protein>
    <submittedName>
        <fullName evidence="2">Uncharacterized protein LOC111280251</fullName>
    </submittedName>
</protein>
<dbReference type="KEGG" id="dzi:111280251"/>
<organism evidence="1 2">
    <name type="scientific">Durio zibethinus</name>
    <name type="common">Durian</name>
    <dbReference type="NCBI Taxonomy" id="66656"/>
    <lineage>
        <taxon>Eukaryota</taxon>
        <taxon>Viridiplantae</taxon>
        <taxon>Streptophyta</taxon>
        <taxon>Embryophyta</taxon>
        <taxon>Tracheophyta</taxon>
        <taxon>Spermatophyta</taxon>
        <taxon>Magnoliopsida</taxon>
        <taxon>eudicotyledons</taxon>
        <taxon>Gunneridae</taxon>
        <taxon>Pentapetalae</taxon>
        <taxon>rosids</taxon>
        <taxon>malvids</taxon>
        <taxon>Malvales</taxon>
        <taxon>Malvaceae</taxon>
        <taxon>Helicteroideae</taxon>
        <taxon>Durio</taxon>
    </lineage>
</organism>
<name>A0A6P5X4A7_DURZI</name>
<dbReference type="InterPro" id="IPR036397">
    <property type="entry name" value="RNaseH_sf"/>
</dbReference>
<dbReference type="RefSeq" id="XP_022723194.1">
    <property type="nucleotide sequence ID" value="XM_022867459.1"/>
</dbReference>